<sequence length="1639" mass="189178">MLGEERNQIAIDEVTVMAMKKLTDDIVDKADIETINSLAPIISEFQNRSLQPEEENNLVFYLQKRVETVIPPTINCLPNTAGFERIQLENTILIDPIAKQTNWGKIPGLETPKLTGSGWMVYVAPMTERADMPVVAYHNRIIMSRSIYQKFKDDSTLINLYLEAFAKGEGTRIRELSSSQPDEEEQAKAETEIKKYESFDNYVLQNWHSLGFPNLDTAESMLENMAIGEETAQNIHKYIINNFPEEISNYFVDLFLYEISGPWSGKLPVNFDRKNLEIIASMSTNPDFIKTLVALNINFHTREEAKRVPFPHISGSLVSVGDPDQKWYAVKYWDKINLIHESGRVVGELASNAQYAKVEQTKGCIGLYDNGLLRFFNAKTGEYYNIDFPSPYSAPKYEMFKFGERSLIAIGDKEWSNYPNAGGKPISVYDFETGEEFNPNPELGYIKSVKDEHIYYQKKDSMWEVGDVTSEGEIEDYFKKVREPEKIDYSRGMHKRLEGNNIQLVVDGHVLYERGVGKKSSFYSPNKWKDPDQYWRDVTEKQHTKVRELEEGGKKFILWEFSEDIGSTQYTDIDVRENHYDREQYGQYWKLKQETILFTAGGEEVLRLGPNERVYDVVKSEDKNFLKIVKYPRDYILEDGLGSSIKYWPAVDDFYYIGLDGQRAKEEDLAELPEFKFQMDKASYHDGRVSPIQGETWRVKFSVGRIKRGSVPSTYNVFSGPKGIKNEYNFVAATIIDRKTGQPILDGEFRNILYHPGDDLWECQAYAGNINNIDGKEHALWRSYYLDKLGNVVKTKEVGTRERLTEWYIEKDKHIRPEVPHLEQPLSFEKLSIMNRALEGYELEDQERMDVFINRCSQYAELNDQSFSIIAPILLRVEFLDPRLVQDSRILYLNSRLSDFNLENKVLFYEFLSQLLPDFKDGREVDEFAEKLLKVFRDKISILPKSDKESIYKTFGQLRNFGTEYLATGWNVVRYKTHVGSELIPEKIRPLVDFLRTDEKTSFGKTYEQTSFEGKTKVTLSQLIQTKRLNESRVQKFDGTADDLTEFVGEKTSGKSQEHIRREIIHPIYYQSVNNPYLFIRELVQNAHDAVIKDKTLKNKDVLIDIFSRLENDITLRIEDPVGMSLQEVLNYFLIPGETTKLGDKETIGYFGQGLFTLFRGAKEVTLKTSKGDGKVTKLRITPLKDDKGMTADLQLEVEQEVGDFRGTVIERTLETQFPEVEAAYIKNAVATYTSLVDANVVNVNLNESKINSPQQALSRVTIPDLGEMIIYDAPNNVIVQRGLYVKGMGKDFTTNLHDVEELLSKRGYVLRIPDKVSLTRSRNEIARKEEVMTQITEYLPLLKLNAYLEVFRQDIIKGHVIQLDNLPYDYFYMGYPTSGKIYEDAEKLRNGQPITNTETYLERGSLIKLLILLPVVEIDDKTWSLAELKEAALQGKPPLESNDKYEKLPTIIRDKLLEGKQRYASMESQREQAEQEGRRVPDFEFEEWQKQPAFVRDQIKERLKEYTRMHGLSGALHAMMVKSFGMDRDVQTTFYVEPGNILGGGIQLAHAAKGWGMMGWNLDYWKKWNMEPFKTGARDSSFSSFLETYSHEFGHIMERTDHFTHNQTFYRRQAEVLARIMAGLVESGSRIPDLLPKS</sequence>
<gene>
    <name evidence="1" type="ORF">A3J47_01850</name>
</gene>
<reference evidence="1 2" key="1">
    <citation type="journal article" date="2016" name="Nat. Commun.">
        <title>Thousands of microbial genomes shed light on interconnected biogeochemical processes in an aquifer system.</title>
        <authorList>
            <person name="Anantharaman K."/>
            <person name="Brown C.T."/>
            <person name="Hug L.A."/>
            <person name="Sharon I."/>
            <person name="Castelle C.J."/>
            <person name="Probst A.J."/>
            <person name="Thomas B.C."/>
            <person name="Singh A."/>
            <person name="Wilkins M.J."/>
            <person name="Karaoz U."/>
            <person name="Brodie E.L."/>
            <person name="Williams K.H."/>
            <person name="Hubbard S.S."/>
            <person name="Banfield J.F."/>
        </authorList>
    </citation>
    <scope>NUCLEOTIDE SEQUENCE [LARGE SCALE GENOMIC DNA]</scope>
</reference>
<proteinExistence type="predicted"/>
<evidence type="ECO:0000313" key="1">
    <source>
        <dbReference type="EMBL" id="OGN14332.1"/>
    </source>
</evidence>
<dbReference type="InterPro" id="IPR036890">
    <property type="entry name" value="HATPase_C_sf"/>
</dbReference>
<protein>
    <recommendedName>
        <fullName evidence="3">Histidine kinase/HSP90-like ATPase domain-containing protein</fullName>
    </recommendedName>
</protein>
<comment type="caution">
    <text evidence="1">The sequence shown here is derived from an EMBL/GenBank/DDBJ whole genome shotgun (WGS) entry which is preliminary data.</text>
</comment>
<dbReference type="Gene3D" id="3.30.565.10">
    <property type="entry name" value="Histidine kinase-like ATPase, C-terminal domain"/>
    <property type="match status" value="1"/>
</dbReference>
<dbReference type="Proteomes" id="UP000176581">
    <property type="component" value="Unassembled WGS sequence"/>
</dbReference>
<dbReference type="EMBL" id="MGJV01000027">
    <property type="protein sequence ID" value="OGN14332.1"/>
    <property type="molecule type" value="Genomic_DNA"/>
</dbReference>
<evidence type="ECO:0008006" key="3">
    <source>
        <dbReference type="Google" id="ProtNLM"/>
    </source>
</evidence>
<name>A0A1F8FMR0_9BACT</name>
<organism evidence="1 2">
    <name type="scientific">Candidatus Yanofskybacteria bacterium RIFCSPHIGHO2_02_FULL_43_22</name>
    <dbReference type="NCBI Taxonomy" id="1802681"/>
    <lineage>
        <taxon>Bacteria</taxon>
        <taxon>Candidatus Yanofskyibacteriota</taxon>
    </lineage>
</organism>
<evidence type="ECO:0000313" key="2">
    <source>
        <dbReference type="Proteomes" id="UP000176581"/>
    </source>
</evidence>
<accession>A0A1F8FMR0</accession>
<dbReference type="SUPFAM" id="SSF55874">
    <property type="entry name" value="ATPase domain of HSP90 chaperone/DNA topoisomerase II/histidine kinase"/>
    <property type="match status" value="1"/>
</dbReference>